<protein>
    <submittedName>
        <fullName evidence="5">MobA-like NTP transferase domain-containing protein</fullName>
    </submittedName>
</protein>
<evidence type="ECO:0000259" key="4">
    <source>
        <dbReference type="Pfam" id="PF00483"/>
    </source>
</evidence>
<dbReference type="InterPro" id="IPR050065">
    <property type="entry name" value="GlmU-like"/>
</dbReference>
<dbReference type="CDD" id="cd06422">
    <property type="entry name" value="NTP_transferase_like_1"/>
    <property type="match status" value="1"/>
</dbReference>
<evidence type="ECO:0000256" key="3">
    <source>
        <dbReference type="SAM" id="MobiDB-lite"/>
    </source>
</evidence>
<dbReference type="AlphaFoldDB" id="A0A1I2GR10"/>
<dbReference type="EMBL" id="FONX01000016">
    <property type="protein sequence ID" value="SFF20055.1"/>
    <property type="molecule type" value="Genomic_DNA"/>
</dbReference>
<dbReference type="SUPFAM" id="SSF53448">
    <property type="entry name" value="Nucleotide-diphospho-sugar transferases"/>
    <property type="match status" value="1"/>
</dbReference>
<dbReference type="STRING" id="1177982.SAMN04489711_11681"/>
<dbReference type="OrthoDB" id="9788272at2"/>
<dbReference type="Gene3D" id="3.90.550.10">
    <property type="entry name" value="Spore Coat Polysaccharide Biosynthesis Protein SpsA, Chain A"/>
    <property type="match status" value="1"/>
</dbReference>
<dbReference type="GO" id="GO:0016779">
    <property type="term" value="F:nucleotidyltransferase activity"/>
    <property type="evidence" value="ECO:0007669"/>
    <property type="project" value="UniProtKB-KW"/>
</dbReference>
<feature type="region of interest" description="Disordered" evidence="3">
    <location>
        <begin position="1"/>
        <end position="21"/>
    </location>
</feature>
<dbReference type="PANTHER" id="PTHR43584:SF8">
    <property type="entry name" value="N-ACETYLMURAMATE ALPHA-1-PHOSPHATE URIDYLYLTRANSFERASE"/>
    <property type="match status" value="1"/>
</dbReference>
<dbReference type="InterPro" id="IPR029044">
    <property type="entry name" value="Nucleotide-diphossugar_trans"/>
</dbReference>
<dbReference type="RefSeq" id="WP_092941106.1">
    <property type="nucleotide sequence ID" value="NZ_FONX01000016.1"/>
</dbReference>
<keyword evidence="6" id="KW-1185">Reference proteome</keyword>
<evidence type="ECO:0000313" key="6">
    <source>
        <dbReference type="Proteomes" id="UP000199119"/>
    </source>
</evidence>
<feature type="domain" description="Nucleotidyl transferase" evidence="4">
    <location>
        <begin position="23"/>
        <end position="157"/>
    </location>
</feature>
<proteinExistence type="predicted"/>
<keyword evidence="1 5" id="KW-0808">Transferase</keyword>
<organism evidence="5 6">
    <name type="scientific">Paracidovorax wautersii</name>
    <dbReference type="NCBI Taxonomy" id="1177982"/>
    <lineage>
        <taxon>Bacteria</taxon>
        <taxon>Pseudomonadati</taxon>
        <taxon>Pseudomonadota</taxon>
        <taxon>Betaproteobacteria</taxon>
        <taxon>Burkholderiales</taxon>
        <taxon>Comamonadaceae</taxon>
        <taxon>Paracidovorax</taxon>
    </lineage>
</organism>
<evidence type="ECO:0000313" key="5">
    <source>
        <dbReference type="EMBL" id="SFF20055.1"/>
    </source>
</evidence>
<dbReference type="Proteomes" id="UP000199119">
    <property type="component" value="Unassembled WGS sequence"/>
</dbReference>
<dbReference type="Pfam" id="PF00483">
    <property type="entry name" value="NTP_transferase"/>
    <property type="match status" value="1"/>
</dbReference>
<gene>
    <name evidence="5" type="ORF">SAMN04489711_11681</name>
</gene>
<dbReference type="InterPro" id="IPR005835">
    <property type="entry name" value="NTP_transferase_dom"/>
</dbReference>
<name>A0A1I2GR10_9BURK</name>
<evidence type="ECO:0000256" key="2">
    <source>
        <dbReference type="ARBA" id="ARBA00022695"/>
    </source>
</evidence>
<evidence type="ECO:0000256" key="1">
    <source>
        <dbReference type="ARBA" id="ARBA00022679"/>
    </source>
</evidence>
<sequence length="265" mass="27895">MSDLPIPADHAAPTRPLPAQPSAMLLAAGRGERMRPLTDATPKPLLAVQGRPLLEWHLRALAAAGVPRAVINTAWLGGQIGDAFGSEFGLQPASDGRSALSISYSHEGRDFGGALETAGGIARALPQLGPVFWLAAGDVFAPDFVFAPEAAARFAASDALAHLWLVPNPAHHPRGDFGLAPDGRLLNLPADHPGPRHTYSTIALLRAELFAAPWCDIAPGNPQGQPAPLAPLLRRAMDAGRVTGALYTGRWTDVGTPERLAELNR</sequence>
<accession>A0A1I2GR10</accession>
<dbReference type="PANTHER" id="PTHR43584">
    <property type="entry name" value="NUCLEOTIDYL TRANSFERASE"/>
    <property type="match status" value="1"/>
</dbReference>
<reference evidence="6" key="1">
    <citation type="submission" date="2016-10" db="EMBL/GenBank/DDBJ databases">
        <authorList>
            <person name="Varghese N."/>
            <person name="Submissions S."/>
        </authorList>
    </citation>
    <scope>NUCLEOTIDE SEQUENCE [LARGE SCALE GENOMIC DNA]</scope>
    <source>
        <strain evidence="6">DSM 27981</strain>
    </source>
</reference>
<keyword evidence="2" id="KW-0548">Nucleotidyltransferase</keyword>